<proteinExistence type="inferred from homology"/>
<dbReference type="InterPro" id="IPR001753">
    <property type="entry name" value="Enoyl-CoA_hydra/iso"/>
</dbReference>
<dbReference type="Proteomes" id="UP000229366">
    <property type="component" value="Unassembled WGS sequence"/>
</dbReference>
<organism evidence="2 3">
    <name type="scientific">Polynucleobacter brandtiae</name>
    <dbReference type="NCBI Taxonomy" id="1938816"/>
    <lineage>
        <taxon>Bacteria</taxon>
        <taxon>Pseudomonadati</taxon>
        <taxon>Pseudomonadota</taxon>
        <taxon>Betaproteobacteria</taxon>
        <taxon>Burkholderiales</taxon>
        <taxon>Burkholderiaceae</taxon>
        <taxon>Polynucleobacter</taxon>
    </lineage>
</organism>
<dbReference type="AlphaFoldDB" id="A0A2M8VPQ1"/>
<dbReference type="Gene3D" id="1.10.12.10">
    <property type="entry name" value="Lyase 2-enoyl-coa Hydratase, Chain A, domain 2"/>
    <property type="match status" value="1"/>
</dbReference>
<dbReference type="CDD" id="cd06558">
    <property type="entry name" value="crotonase-like"/>
    <property type="match status" value="1"/>
</dbReference>
<dbReference type="NCBIfam" id="NF008506">
    <property type="entry name" value="PRK11423.1"/>
    <property type="match status" value="1"/>
</dbReference>
<comment type="caution">
    <text evidence="2">The sequence shown here is derived from an EMBL/GenBank/DDBJ whole genome shotgun (WGS) entry which is preliminary data.</text>
</comment>
<protein>
    <submittedName>
        <fullName evidence="2">Methylmalonyl-CoA decarboxylase</fullName>
    </submittedName>
</protein>
<evidence type="ECO:0000313" key="2">
    <source>
        <dbReference type="EMBL" id="PJI79151.1"/>
    </source>
</evidence>
<dbReference type="Pfam" id="PF00378">
    <property type="entry name" value="ECH_1"/>
    <property type="match status" value="1"/>
</dbReference>
<dbReference type="OrthoDB" id="2862111at2"/>
<dbReference type="PANTHER" id="PTHR42964">
    <property type="entry name" value="ENOYL-COA HYDRATASE"/>
    <property type="match status" value="1"/>
</dbReference>
<dbReference type="SUPFAM" id="SSF52096">
    <property type="entry name" value="ClpP/crotonase"/>
    <property type="match status" value="1"/>
</dbReference>
<evidence type="ECO:0000313" key="3">
    <source>
        <dbReference type="Proteomes" id="UP000229366"/>
    </source>
</evidence>
<accession>A0A2M8VPQ1</accession>
<name>A0A2M8VPQ1_9BURK</name>
<dbReference type="InterPro" id="IPR014748">
    <property type="entry name" value="Enoyl-CoA_hydra_C"/>
</dbReference>
<dbReference type="RefSeq" id="WP_157799295.1">
    <property type="nucleotide sequence ID" value="NZ_CBCSBW010000003.1"/>
</dbReference>
<gene>
    <name evidence="2" type="ORF">B0G85_1253</name>
</gene>
<evidence type="ECO:0000256" key="1">
    <source>
        <dbReference type="ARBA" id="ARBA00005254"/>
    </source>
</evidence>
<dbReference type="GO" id="GO:0003824">
    <property type="term" value="F:catalytic activity"/>
    <property type="evidence" value="ECO:0007669"/>
    <property type="project" value="UniProtKB-ARBA"/>
</dbReference>
<sequence>MNYSYIKVEHSGLIGTIRFDHYIKRNALSEPLIEEMEDALLEFGQQDIRVVVLRSDSKQQVWSSGHDVLELPKSERDPLPASDPVMRLMQVVRAFRAPVIAMVDGTVWGASTDLIMSCDMAIGDHDSTFAITPAKLGLPYTASGILHFMSRMPLHVVKEMFLTAEPIGADRAVQVGILNHLVAASELESKTYEIAKTIALRSPQANSAFKAQAQVLADSASLNPLVFEYLQSLRRDVFLGSDYREGISAFLEKRQPQFTQAKK</sequence>
<dbReference type="InterPro" id="IPR029045">
    <property type="entry name" value="ClpP/crotonase-like_dom_sf"/>
</dbReference>
<dbReference type="Gene3D" id="3.90.226.10">
    <property type="entry name" value="2-enoyl-CoA Hydratase, Chain A, domain 1"/>
    <property type="match status" value="1"/>
</dbReference>
<dbReference type="PANTHER" id="PTHR42964:SF1">
    <property type="entry name" value="POLYKETIDE BIOSYNTHESIS ENOYL-COA HYDRATASE PKSH-RELATED"/>
    <property type="match status" value="1"/>
</dbReference>
<comment type="similarity">
    <text evidence="1">Belongs to the enoyl-CoA hydratase/isomerase family.</text>
</comment>
<reference evidence="2 3" key="1">
    <citation type="submission" date="2017-11" db="EMBL/GenBank/DDBJ databases">
        <title>Genomic Encyclopedia of Type Strains, Phase III (KMG-III): the genomes of soil and plant-associated and newly described type strains.</title>
        <authorList>
            <person name="Whitman W."/>
        </authorList>
    </citation>
    <scope>NUCLEOTIDE SEQUENCE [LARGE SCALE GENOMIC DNA]</scope>
    <source>
        <strain evidence="2 3">UB-Domo-W1</strain>
    </source>
</reference>
<dbReference type="EMBL" id="PGTX01000003">
    <property type="protein sequence ID" value="PJI79151.1"/>
    <property type="molecule type" value="Genomic_DNA"/>
</dbReference>
<dbReference type="InterPro" id="IPR051683">
    <property type="entry name" value="Enoyl-CoA_Hydratase/Isomerase"/>
</dbReference>
<keyword evidence="3" id="KW-1185">Reference proteome</keyword>